<keyword evidence="1" id="KW-1133">Transmembrane helix</keyword>
<dbReference type="EMBL" id="OU015567">
    <property type="protein sequence ID" value="CAG5110133.1"/>
    <property type="molecule type" value="Genomic_DNA"/>
</dbReference>
<protein>
    <submittedName>
        <fullName evidence="3">Oidioi.mRNA.OKI2018_I69.chr2.g4565.t1.cds</fullName>
    </submittedName>
</protein>
<evidence type="ECO:0000313" key="4">
    <source>
        <dbReference type="Proteomes" id="UP001158576"/>
    </source>
</evidence>
<evidence type="ECO:0000313" key="3">
    <source>
        <dbReference type="EMBL" id="CAG5110133.1"/>
    </source>
</evidence>
<accession>A0ABN7SY56</accession>
<keyword evidence="1" id="KW-0472">Membrane</keyword>
<proteinExistence type="predicted"/>
<dbReference type="Proteomes" id="UP001158576">
    <property type="component" value="Chromosome 2"/>
</dbReference>
<sequence length="381" mass="44355">MIGWIMVTLVTQWFVIFFEAKEVCADFLVQGDLTDEQFKTRQRWVKTLEDVMYVMKTEGTIFIFEWMFVLNGSFKIFTPNPEFTKFEQSHEKLGVSVPLFRRFTWHLFFSGLQSTRIAVMVVQVIKKTRLWAYLTMGMCLLNTYLGLACIGVIVYYAFTQPEKAIRKRRCHNDEDDGLMNFSSIAVYLNISYHLIVGAYYSMFATEKEREQCANLMTGTPQDEGFERASENFYSTEMAYVERVRRSEGGGEGESQVALLEASSADVLAFGIFYDFYYLGELLLVTLQTIMIMYLRRSRLVIGIPKLKFWLFGLMYYNCSDWISIAWIAEENPGIRPMDVCGDFLSKGVIHLLLTVVLFYRFTAWRLLNRSICRAVDEEDED</sequence>
<keyword evidence="2" id="KW-0732">Signal</keyword>
<feature type="signal peptide" evidence="2">
    <location>
        <begin position="1"/>
        <end position="25"/>
    </location>
</feature>
<feature type="transmembrane region" description="Helical" evidence="1">
    <location>
        <begin position="131"/>
        <end position="158"/>
    </location>
</feature>
<keyword evidence="1" id="KW-0812">Transmembrane</keyword>
<feature type="transmembrane region" description="Helical" evidence="1">
    <location>
        <begin position="275"/>
        <end position="294"/>
    </location>
</feature>
<gene>
    <name evidence="3" type="ORF">OKIOD_LOCUS13330</name>
</gene>
<evidence type="ECO:0000256" key="2">
    <source>
        <dbReference type="SAM" id="SignalP"/>
    </source>
</evidence>
<feature type="transmembrane region" description="Helical" evidence="1">
    <location>
        <begin position="178"/>
        <end position="200"/>
    </location>
</feature>
<feature type="transmembrane region" description="Helical" evidence="1">
    <location>
        <begin position="348"/>
        <end position="367"/>
    </location>
</feature>
<evidence type="ECO:0000256" key="1">
    <source>
        <dbReference type="SAM" id="Phobius"/>
    </source>
</evidence>
<feature type="chain" id="PRO_5046020136" evidence="2">
    <location>
        <begin position="26"/>
        <end position="381"/>
    </location>
</feature>
<keyword evidence="4" id="KW-1185">Reference proteome</keyword>
<feature type="transmembrane region" description="Helical" evidence="1">
    <location>
        <begin position="306"/>
        <end position="328"/>
    </location>
</feature>
<organism evidence="3 4">
    <name type="scientific">Oikopleura dioica</name>
    <name type="common">Tunicate</name>
    <dbReference type="NCBI Taxonomy" id="34765"/>
    <lineage>
        <taxon>Eukaryota</taxon>
        <taxon>Metazoa</taxon>
        <taxon>Chordata</taxon>
        <taxon>Tunicata</taxon>
        <taxon>Appendicularia</taxon>
        <taxon>Copelata</taxon>
        <taxon>Oikopleuridae</taxon>
        <taxon>Oikopleura</taxon>
    </lineage>
</organism>
<name>A0ABN7SY56_OIKDI</name>
<reference evidence="3 4" key="1">
    <citation type="submission" date="2021-04" db="EMBL/GenBank/DDBJ databases">
        <authorList>
            <person name="Bliznina A."/>
        </authorList>
    </citation>
    <scope>NUCLEOTIDE SEQUENCE [LARGE SCALE GENOMIC DNA]</scope>
</reference>